<keyword evidence="3" id="KW-0256">Endoplasmic reticulum</keyword>
<dbReference type="GO" id="GO:0034975">
    <property type="term" value="P:protein folding in endoplasmic reticulum"/>
    <property type="evidence" value="ECO:0007669"/>
    <property type="project" value="TreeGrafter"/>
</dbReference>
<feature type="compositionally biased region" description="Low complexity" evidence="4">
    <location>
        <begin position="579"/>
        <end position="589"/>
    </location>
</feature>
<dbReference type="GeneID" id="20525799"/>
<protein>
    <recommendedName>
        <fullName evidence="6">J domain-containing protein</fullName>
    </recommendedName>
</protein>
<evidence type="ECO:0000256" key="5">
    <source>
        <dbReference type="SAM" id="SignalP"/>
    </source>
</evidence>
<proteinExistence type="predicted"/>
<sequence length="589" mass="63691">MHNAPPTLSIRRSGLSALKQLSALVVLLLMLSTAGPAGASEKTPVEAATAALRSGDSKGALAILTGQLKETPTDWNLYYNRGMVHEITGGPWAALADYQEALGHLDGAVRAGVASADSLARLQGTFCRTALKLGLGVGLSETPKDRESRVTETCTSAGAADPKLRDAFAAQRATVTRVNAALASRRASAPELLRLLGDAVMASPFSRQLLELRVNVAKSAGDRAQHSSDINRLIELFPSDLKYLVIKTELLLADGDLANASILLQRCLRSDPENKPCLDIHKVVRNFDRLHKSLEKQLSEKKFTTVVERAQAARGTLPASIKPRQEYRLAGLACRAMSEAVQAHSAANSASAAPFTAEKAAATCAEAIALMEKSVPMVPMQGMHPHAPPEMAPEAPDNRTMLSMLLAARAEVLMLASADASLEAAQADFTRAASLESDASRRARYKNGALRAANAIKTRNNVDYYKVLGVPRNANKAAIKKAYRKLVLEWHPDKYEGNDREEAERKMAQINLANEVLNDDEKRKLFDSGIDPNNPESQQQQQHHHHHPFHHPFGGGGGFRHNFHHTHFGHGGGGGGGHRQQQFNFGFGF</sequence>
<dbReference type="CDD" id="cd06257">
    <property type="entry name" value="DnaJ"/>
    <property type="match status" value="1"/>
</dbReference>
<keyword evidence="2 5" id="KW-0732">Signal</keyword>
<feature type="compositionally biased region" description="Gly residues" evidence="4">
    <location>
        <begin position="569"/>
        <end position="578"/>
    </location>
</feature>
<comment type="subcellular location">
    <subcellularLocation>
        <location evidence="1">Endoplasmic reticulum</location>
    </subcellularLocation>
</comment>
<feature type="chain" id="PRO_5001571946" description="J domain-containing protein" evidence="5">
    <location>
        <begin position="40"/>
        <end position="589"/>
    </location>
</feature>
<dbReference type="EMBL" id="KB932202">
    <property type="protein sequence ID" value="KCV71655.1"/>
    <property type="molecule type" value="Genomic_DNA"/>
</dbReference>
<accession>A0A058ZB53</accession>
<evidence type="ECO:0000256" key="2">
    <source>
        <dbReference type="ARBA" id="ARBA00022729"/>
    </source>
</evidence>
<reference evidence="7" key="1">
    <citation type="submission" date="2013-04" db="EMBL/GenBank/DDBJ databases">
        <title>The Genome Sequence of Fonticula alba ATCC 38817.</title>
        <authorList>
            <consortium name="The Broad Institute Genomics Platform"/>
            <person name="Russ C."/>
            <person name="Cuomo C."/>
            <person name="Burger G."/>
            <person name="Gray M.W."/>
            <person name="Holland P.W.H."/>
            <person name="King N."/>
            <person name="Lang F.B.F."/>
            <person name="Roger A.J."/>
            <person name="Ruiz-Trillo I."/>
            <person name="Brown M."/>
            <person name="Walker B."/>
            <person name="Young S."/>
            <person name="Zeng Q."/>
            <person name="Gargeya S."/>
            <person name="Fitzgerald M."/>
            <person name="Haas B."/>
            <person name="Abouelleil A."/>
            <person name="Allen A.W."/>
            <person name="Alvarado L."/>
            <person name="Arachchi H.M."/>
            <person name="Berlin A.M."/>
            <person name="Chapman S.B."/>
            <person name="Gainer-Dewar J."/>
            <person name="Goldberg J."/>
            <person name="Griggs A."/>
            <person name="Gujja S."/>
            <person name="Hansen M."/>
            <person name="Howarth C."/>
            <person name="Imamovic A."/>
            <person name="Ireland A."/>
            <person name="Larimer J."/>
            <person name="McCowan C."/>
            <person name="Murphy C."/>
            <person name="Pearson M."/>
            <person name="Poon T.W."/>
            <person name="Priest M."/>
            <person name="Roberts A."/>
            <person name="Saif S."/>
            <person name="Shea T."/>
            <person name="Sisk P."/>
            <person name="Sykes S."/>
            <person name="Wortman J."/>
            <person name="Nusbaum C."/>
            <person name="Birren B."/>
        </authorList>
    </citation>
    <scope>NUCLEOTIDE SEQUENCE [LARGE SCALE GENOMIC DNA]</scope>
    <source>
        <strain evidence="7">ATCC 38817</strain>
    </source>
</reference>
<dbReference type="Gene3D" id="1.10.287.110">
    <property type="entry name" value="DnaJ domain"/>
    <property type="match status" value="1"/>
</dbReference>
<dbReference type="InterPro" id="IPR011990">
    <property type="entry name" value="TPR-like_helical_dom_sf"/>
</dbReference>
<dbReference type="Pfam" id="PF00226">
    <property type="entry name" value="DnaJ"/>
    <property type="match status" value="1"/>
</dbReference>
<dbReference type="RefSeq" id="XP_009493233.1">
    <property type="nucleotide sequence ID" value="XM_009494958.1"/>
</dbReference>
<evidence type="ECO:0000256" key="1">
    <source>
        <dbReference type="ARBA" id="ARBA00004240"/>
    </source>
</evidence>
<dbReference type="GO" id="GO:0005783">
    <property type="term" value="C:endoplasmic reticulum"/>
    <property type="evidence" value="ECO:0007669"/>
    <property type="project" value="UniProtKB-SubCell"/>
</dbReference>
<dbReference type="STRING" id="691883.A0A058ZB53"/>
<evidence type="ECO:0000256" key="3">
    <source>
        <dbReference type="ARBA" id="ARBA00022824"/>
    </source>
</evidence>
<dbReference type="PRINTS" id="PR00625">
    <property type="entry name" value="JDOMAIN"/>
</dbReference>
<dbReference type="GO" id="GO:0051787">
    <property type="term" value="F:misfolded protein binding"/>
    <property type="evidence" value="ECO:0007669"/>
    <property type="project" value="TreeGrafter"/>
</dbReference>
<dbReference type="Proteomes" id="UP000030693">
    <property type="component" value="Unassembled WGS sequence"/>
</dbReference>
<dbReference type="OrthoDB" id="1726119at2759"/>
<dbReference type="SMART" id="SM00271">
    <property type="entry name" value="DnaJ"/>
    <property type="match status" value="1"/>
</dbReference>
<evidence type="ECO:0000313" key="8">
    <source>
        <dbReference type="Proteomes" id="UP000030693"/>
    </source>
</evidence>
<dbReference type="Gene3D" id="1.25.40.10">
    <property type="entry name" value="Tetratricopeptide repeat domain"/>
    <property type="match status" value="1"/>
</dbReference>
<dbReference type="PANTHER" id="PTHR44140">
    <property type="entry name" value="LD25575P"/>
    <property type="match status" value="1"/>
</dbReference>
<evidence type="ECO:0000313" key="7">
    <source>
        <dbReference type="EMBL" id="KCV71655.1"/>
    </source>
</evidence>
<dbReference type="InterPro" id="IPR001623">
    <property type="entry name" value="DnaJ_domain"/>
</dbReference>
<dbReference type="InterPro" id="IPR036869">
    <property type="entry name" value="J_dom_sf"/>
</dbReference>
<feature type="signal peptide" evidence="5">
    <location>
        <begin position="1"/>
        <end position="39"/>
    </location>
</feature>
<dbReference type="SUPFAM" id="SSF46565">
    <property type="entry name" value="Chaperone J-domain"/>
    <property type="match status" value="1"/>
</dbReference>
<name>A0A058ZB53_FONAL</name>
<feature type="region of interest" description="Disordered" evidence="4">
    <location>
        <begin position="525"/>
        <end position="589"/>
    </location>
</feature>
<dbReference type="PROSITE" id="PS50076">
    <property type="entry name" value="DNAJ_2"/>
    <property type="match status" value="1"/>
</dbReference>
<dbReference type="InterPro" id="IPR051727">
    <property type="entry name" value="DnaJ_C3_Co-chaperones"/>
</dbReference>
<evidence type="ECO:0000256" key="4">
    <source>
        <dbReference type="SAM" id="MobiDB-lite"/>
    </source>
</evidence>
<feature type="domain" description="J" evidence="6">
    <location>
        <begin position="463"/>
        <end position="530"/>
    </location>
</feature>
<evidence type="ECO:0000259" key="6">
    <source>
        <dbReference type="PROSITE" id="PS50076"/>
    </source>
</evidence>
<keyword evidence="8" id="KW-1185">Reference proteome</keyword>
<dbReference type="eggNOG" id="KOG0624">
    <property type="taxonomic scope" value="Eukaryota"/>
</dbReference>
<dbReference type="AlphaFoldDB" id="A0A058ZB53"/>
<gene>
    <name evidence="7" type="ORF">H696_01074</name>
</gene>
<organism evidence="7">
    <name type="scientific">Fonticula alba</name>
    <name type="common">Slime mold</name>
    <dbReference type="NCBI Taxonomy" id="691883"/>
    <lineage>
        <taxon>Eukaryota</taxon>
        <taxon>Rotosphaerida</taxon>
        <taxon>Fonticulaceae</taxon>
        <taxon>Fonticula</taxon>
    </lineage>
</organism>
<dbReference type="SUPFAM" id="SSF48452">
    <property type="entry name" value="TPR-like"/>
    <property type="match status" value="2"/>
</dbReference>
<dbReference type="GO" id="GO:0051087">
    <property type="term" value="F:protein-folding chaperone binding"/>
    <property type="evidence" value="ECO:0007669"/>
    <property type="project" value="TreeGrafter"/>
</dbReference>
<dbReference type="PANTHER" id="PTHR44140:SF2">
    <property type="entry name" value="LD25575P"/>
    <property type="match status" value="1"/>
</dbReference>